<comment type="caution">
    <text evidence="2">The sequence shown here is derived from an EMBL/GenBank/DDBJ whole genome shotgun (WGS) entry which is preliminary data.</text>
</comment>
<keyword evidence="1" id="KW-0472">Membrane</keyword>
<dbReference type="Proteomes" id="UP000216074">
    <property type="component" value="Unassembled WGS sequence"/>
</dbReference>
<accession>A0A261FX58</accession>
<organism evidence="2 3">
    <name type="scientific">Bifidobacterium hapali</name>
    <dbReference type="NCBI Taxonomy" id="1630172"/>
    <lineage>
        <taxon>Bacteria</taxon>
        <taxon>Bacillati</taxon>
        <taxon>Actinomycetota</taxon>
        <taxon>Actinomycetes</taxon>
        <taxon>Bifidobacteriales</taxon>
        <taxon>Bifidobacteriaceae</taxon>
        <taxon>Bifidobacterium</taxon>
    </lineage>
</organism>
<evidence type="ECO:0000313" key="3">
    <source>
        <dbReference type="Proteomes" id="UP000216074"/>
    </source>
</evidence>
<evidence type="ECO:0000313" key="2">
    <source>
        <dbReference type="EMBL" id="OZG63770.1"/>
    </source>
</evidence>
<feature type="transmembrane region" description="Helical" evidence="1">
    <location>
        <begin position="78"/>
        <end position="96"/>
    </location>
</feature>
<feature type="transmembrane region" description="Helical" evidence="1">
    <location>
        <begin position="225"/>
        <end position="249"/>
    </location>
</feature>
<name>A0A261FX58_9BIFI</name>
<feature type="transmembrane region" description="Helical" evidence="1">
    <location>
        <begin position="144"/>
        <end position="170"/>
    </location>
</feature>
<sequence>MAVRSMQEPVDEAAEGVESDAVRQIAAREHTSANNEATEIVDGKIEEVSVSRHPTPSIPESELSLADIERHQSHPVQWAVYVIAVMAAIIAPYWLGRTLAVQRTAWLVSHLSAFDPRGLAFLAWTVTLVTLTGLGMAIVESRTWLWRIVFVLGLAAEQFVAGLSLLKFNFWYSTYVVYGNAASLANATNLGIIAAGFAVAVFAVLWVGLLIVIPKESSLNVLTRSWASFIMFFAIETIALLVVLFGGLLTMV</sequence>
<reference evidence="2 3" key="1">
    <citation type="journal article" date="2017" name="BMC Genomics">
        <title>Comparative genomic and phylogenomic analyses of the Bifidobacteriaceae family.</title>
        <authorList>
            <person name="Lugli G.A."/>
            <person name="Milani C."/>
            <person name="Turroni F."/>
            <person name="Duranti S."/>
            <person name="Mancabelli L."/>
            <person name="Mangifesta M."/>
            <person name="Ferrario C."/>
            <person name="Modesto M."/>
            <person name="Mattarelli P."/>
            <person name="Jiri K."/>
            <person name="van Sinderen D."/>
            <person name="Ventura M."/>
        </authorList>
    </citation>
    <scope>NUCLEOTIDE SEQUENCE [LARGE SCALE GENOMIC DNA]</scope>
    <source>
        <strain evidence="2 3">DSM 100202</strain>
    </source>
</reference>
<feature type="transmembrane region" description="Helical" evidence="1">
    <location>
        <begin position="190"/>
        <end position="213"/>
    </location>
</feature>
<dbReference type="AlphaFoldDB" id="A0A261FX58"/>
<keyword evidence="3" id="KW-1185">Reference proteome</keyword>
<proteinExistence type="predicted"/>
<dbReference type="EMBL" id="MWWY01000030">
    <property type="protein sequence ID" value="OZG63770.1"/>
    <property type="molecule type" value="Genomic_DNA"/>
</dbReference>
<dbReference type="RefSeq" id="WP_244569358.1">
    <property type="nucleotide sequence ID" value="NZ_MWWY01000030.1"/>
</dbReference>
<feature type="transmembrane region" description="Helical" evidence="1">
    <location>
        <begin position="116"/>
        <end position="137"/>
    </location>
</feature>
<protein>
    <submittedName>
        <fullName evidence="2">Teichoic acid transporter</fullName>
    </submittedName>
</protein>
<gene>
    <name evidence="2" type="ORF">BHAP_1623</name>
</gene>
<keyword evidence="1" id="KW-0812">Transmembrane</keyword>
<evidence type="ECO:0000256" key="1">
    <source>
        <dbReference type="SAM" id="Phobius"/>
    </source>
</evidence>
<keyword evidence="1" id="KW-1133">Transmembrane helix</keyword>